<dbReference type="AlphaFoldDB" id="A0A1G1Z5U6"/>
<evidence type="ECO:0000313" key="2">
    <source>
        <dbReference type="Proteomes" id="UP000178808"/>
    </source>
</evidence>
<dbReference type="Gene3D" id="3.40.50.150">
    <property type="entry name" value="Vaccinia Virus protein VP39"/>
    <property type="match status" value="1"/>
</dbReference>
<protein>
    <recommendedName>
        <fullName evidence="3">Methyltransferase type 11 domain-containing protein</fullName>
    </recommendedName>
</protein>
<comment type="caution">
    <text evidence="1">The sequence shown here is derived from an EMBL/GenBank/DDBJ whole genome shotgun (WGS) entry which is preliminary data.</text>
</comment>
<accession>A0A1G1Z5U6</accession>
<dbReference type="SUPFAM" id="SSF53335">
    <property type="entry name" value="S-adenosyl-L-methionine-dependent methyltransferases"/>
    <property type="match status" value="1"/>
</dbReference>
<reference evidence="1 2" key="1">
    <citation type="journal article" date="2016" name="Nat. Commun.">
        <title>Thousands of microbial genomes shed light on interconnected biogeochemical processes in an aquifer system.</title>
        <authorList>
            <person name="Anantharaman K."/>
            <person name="Brown C.T."/>
            <person name="Hug L.A."/>
            <person name="Sharon I."/>
            <person name="Castelle C.J."/>
            <person name="Probst A.J."/>
            <person name="Thomas B.C."/>
            <person name="Singh A."/>
            <person name="Wilkins M.J."/>
            <person name="Karaoz U."/>
            <person name="Brodie E.L."/>
            <person name="Williams K.H."/>
            <person name="Hubbard S.S."/>
            <person name="Banfield J.F."/>
        </authorList>
    </citation>
    <scope>NUCLEOTIDE SEQUENCE [LARGE SCALE GENOMIC DNA]</scope>
</reference>
<sequence length="299" mass="34052">MSLFERFGKYTIYSCVGCGLQFSEPRDYDSHSYDEAFQGDNDFSSLGYIARLSSFQTYPLYNFERFILRWLRCSVPRGSFVLDLGCGGGVMLYHLRRRGFQPLGLDVTPSSIQRLQEQGFTAAVGSIDSYPSDWPEPVAILMLEVLEHLPDPVDFIRRVATRFPRSYLIVSVPSSRRFTLWRGTREVGDYPPHHFTRWTPKALTTLFKNYGYTPRVFFPFLSPQNISGSGIGMFVFSLFRKQSGAPTTSSQKPIRLDIRLIRLKQVLFLPIAAILHLLGVRDISMVVVGTPSFLTTDND</sequence>
<evidence type="ECO:0008006" key="3">
    <source>
        <dbReference type="Google" id="ProtNLM"/>
    </source>
</evidence>
<dbReference type="CDD" id="cd02440">
    <property type="entry name" value="AdoMet_MTases"/>
    <property type="match status" value="1"/>
</dbReference>
<dbReference type="Proteomes" id="UP000178808">
    <property type="component" value="Unassembled WGS sequence"/>
</dbReference>
<name>A0A1G1Z5U6_9BACT</name>
<dbReference type="InterPro" id="IPR029063">
    <property type="entry name" value="SAM-dependent_MTases_sf"/>
</dbReference>
<proteinExistence type="predicted"/>
<dbReference type="Pfam" id="PF13489">
    <property type="entry name" value="Methyltransf_23"/>
    <property type="match status" value="1"/>
</dbReference>
<dbReference type="PANTHER" id="PTHR43861">
    <property type="entry name" value="TRANS-ACONITATE 2-METHYLTRANSFERASE-RELATED"/>
    <property type="match status" value="1"/>
</dbReference>
<organism evidence="1 2">
    <name type="scientific">Candidatus Colwellbacteria bacterium RIFCSPLOWO2_02_FULL_44_20b</name>
    <dbReference type="NCBI Taxonomy" id="1797691"/>
    <lineage>
        <taxon>Bacteria</taxon>
        <taxon>Candidatus Colwelliibacteriota</taxon>
    </lineage>
</organism>
<gene>
    <name evidence="1" type="ORF">A3I31_01220</name>
</gene>
<dbReference type="PANTHER" id="PTHR43861:SF6">
    <property type="entry name" value="METHYLTRANSFERASE TYPE 11"/>
    <property type="match status" value="1"/>
</dbReference>
<evidence type="ECO:0000313" key="1">
    <source>
        <dbReference type="EMBL" id="OGY59406.1"/>
    </source>
</evidence>
<dbReference type="EMBL" id="MHIZ01000035">
    <property type="protein sequence ID" value="OGY59406.1"/>
    <property type="molecule type" value="Genomic_DNA"/>
</dbReference>